<dbReference type="STRING" id="1798705.A2563_04720"/>
<evidence type="ECO:0000313" key="3">
    <source>
        <dbReference type="EMBL" id="OGH93052.1"/>
    </source>
</evidence>
<evidence type="ECO:0000256" key="2">
    <source>
        <dbReference type="SAM" id="Phobius"/>
    </source>
</evidence>
<comment type="caution">
    <text evidence="3">The sequence shown here is derived from an EMBL/GenBank/DDBJ whole genome shotgun (WGS) entry which is preliminary data.</text>
</comment>
<dbReference type="Proteomes" id="UP000176634">
    <property type="component" value="Unassembled WGS sequence"/>
</dbReference>
<protein>
    <submittedName>
        <fullName evidence="3">Uncharacterized protein</fullName>
    </submittedName>
</protein>
<proteinExistence type="predicted"/>
<dbReference type="Pfam" id="PF18895">
    <property type="entry name" value="T4SS_pilin"/>
    <property type="match status" value="1"/>
</dbReference>
<organism evidence="3 4">
    <name type="scientific">Candidatus Magasanikbacteria bacterium RIFOXYD1_FULL_40_23</name>
    <dbReference type="NCBI Taxonomy" id="1798705"/>
    <lineage>
        <taxon>Bacteria</taxon>
        <taxon>Candidatus Magasanikiibacteriota</taxon>
    </lineage>
</organism>
<dbReference type="InterPro" id="IPR043993">
    <property type="entry name" value="T4SS_pilin"/>
</dbReference>
<feature type="transmembrane region" description="Helical" evidence="2">
    <location>
        <begin position="179"/>
        <end position="199"/>
    </location>
</feature>
<accession>A0A1F6PA57</accession>
<keyword evidence="2" id="KW-1133">Transmembrane helix</keyword>
<keyword evidence="2" id="KW-0472">Membrane</keyword>
<feature type="region of interest" description="Disordered" evidence="1">
    <location>
        <begin position="92"/>
        <end position="112"/>
    </location>
</feature>
<feature type="transmembrane region" description="Helical" evidence="2">
    <location>
        <begin position="138"/>
        <end position="159"/>
    </location>
</feature>
<sequence length="207" mass="21797">MKKISLVIIFSLSFLFGIFESKDALALISCRCQQTLTAISSEPRSICQDDLDYQDCSQLVSSVIAADPTVTITCVTLNNTYCNGSPRAVGGEESAAGGQGGQASGESTGCEPGRNGQEVCKLTNPIASTEVSQIVSTVIKAMLGIIGGLTLLMFVYGGFRWLTSAGNPEKVKSGSQTMIWAVIGVMLVLASYILLSTFLDFLTGKAT</sequence>
<dbReference type="EMBL" id="MFRA01000003">
    <property type="protein sequence ID" value="OGH93052.1"/>
    <property type="molecule type" value="Genomic_DNA"/>
</dbReference>
<name>A0A1F6PA57_9BACT</name>
<evidence type="ECO:0000313" key="4">
    <source>
        <dbReference type="Proteomes" id="UP000176634"/>
    </source>
</evidence>
<gene>
    <name evidence="3" type="ORF">A2563_04720</name>
</gene>
<reference evidence="3 4" key="1">
    <citation type="journal article" date="2016" name="Nat. Commun.">
        <title>Thousands of microbial genomes shed light on interconnected biogeochemical processes in an aquifer system.</title>
        <authorList>
            <person name="Anantharaman K."/>
            <person name="Brown C.T."/>
            <person name="Hug L.A."/>
            <person name="Sharon I."/>
            <person name="Castelle C.J."/>
            <person name="Probst A.J."/>
            <person name="Thomas B.C."/>
            <person name="Singh A."/>
            <person name="Wilkins M.J."/>
            <person name="Karaoz U."/>
            <person name="Brodie E.L."/>
            <person name="Williams K.H."/>
            <person name="Hubbard S.S."/>
            <person name="Banfield J.F."/>
        </authorList>
    </citation>
    <scope>NUCLEOTIDE SEQUENCE [LARGE SCALE GENOMIC DNA]</scope>
</reference>
<dbReference type="AlphaFoldDB" id="A0A1F6PA57"/>
<evidence type="ECO:0000256" key="1">
    <source>
        <dbReference type="SAM" id="MobiDB-lite"/>
    </source>
</evidence>
<keyword evidence="2" id="KW-0812">Transmembrane</keyword>